<dbReference type="InterPro" id="IPR001173">
    <property type="entry name" value="Glyco_trans_2-like"/>
</dbReference>
<sequence>MINDSSAWTLITVTYNNIEELRTWWAGTELGGARWIVVDNASTDGGPELAEELGAEVIRLGENLGFSRANNIGLQAVRSRYVAFVNPDVRVDATSFGVLERIITERDAVVCPQLKNPDGSIQPNGRGLPFFLDKLAHRGMKLPGSSEASYLPDTSHGPTYVAWAMGAAVCCGSERIREAGGWDERYFLYYEDHAFGLDAWARGQEVIVVPNVHWVHAWKRETKGFRIQPWIREIASASRFYGRYPELLFPPSQKARNRWRGQAHKFGTRVK</sequence>
<dbReference type="AlphaFoldDB" id="A0A3B0FIU3"/>
<keyword evidence="2" id="KW-0808">Transferase</keyword>
<comment type="caution">
    <text evidence="2">The sequence shown here is derived from an EMBL/GenBank/DDBJ whole genome shotgun (WGS) entry which is preliminary data.</text>
</comment>
<dbReference type="PANTHER" id="PTHR43179">
    <property type="entry name" value="RHAMNOSYLTRANSFERASE WBBL"/>
    <property type="match status" value="1"/>
</dbReference>
<dbReference type="GO" id="GO:0016740">
    <property type="term" value="F:transferase activity"/>
    <property type="evidence" value="ECO:0007669"/>
    <property type="project" value="UniProtKB-KW"/>
</dbReference>
<dbReference type="Gene3D" id="3.90.550.10">
    <property type="entry name" value="Spore Coat Polysaccharide Biosynthesis Protein SpsA, Chain A"/>
    <property type="match status" value="1"/>
</dbReference>
<dbReference type="EMBL" id="RBNH01000016">
    <property type="protein sequence ID" value="RKO21521.1"/>
    <property type="molecule type" value="Genomic_DNA"/>
</dbReference>
<dbReference type="RefSeq" id="WP_120693089.1">
    <property type="nucleotide sequence ID" value="NZ_RBNH01000016.1"/>
</dbReference>
<evidence type="ECO:0000313" key="3">
    <source>
        <dbReference type="Proteomes" id="UP000273159"/>
    </source>
</evidence>
<evidence type="ECO:0000313" key="2">
    <source>
        <dbReference type="EMBL" id="RKO21521.1"/>
    </source>
</evidence>
<gene>
    <name evidence="2" type="ORF">D7Z96_15625</name>
</gene>
<dbReference type="InterPro" id="IPR029044">
    <property type="entry name" value="Nucleotide-diphossugar_trans"/>
</dbReference>
<feature type="domain" description="Glycosyltransferase 2-like" evidence="1">
    <location>
        <begin position="11"/>
        <end position="130"/>
    </location>
</feature>
<proteinExistence type="predicted"/>
<dbReference type="Proteomes" id="UP000273159">
    <property type="component" value="Unassembled WGS sequence"/>
</dbReference>
<dbReference type="PANTHER" id="PTHR43179:SF7">
    <property type="entry name" value="RHAMNOSYLTRANSFERASE WBBL"/>
    <property type="match status" value="1"/>
</dbReference>
<protein>
    <submittedName>
        <fullName evidence="2">Glycosyltransferase</fullName>
    </submittedName>
</protein>
<name>A0A3B0FIU3_PSEPS</name>
<dbReference type="Pfam" id="PF00535">
    <property type="entry name" value="Glycos_transf_2"/>
    <property type="match status" value="1"/>
</dbReference>
<accession>A0A3B0FIU3</accession>
<reference evidence="3" key="2">
    <citation type="submission" date="2018-10" db="EMBL/GenBank/DDBJ databases">
        <authorList>
            <person name="Wang Y."/>
            <person name="Wang J."/>
            <person name="Yang X."/>
            <person name="Wang Z."/>
            <person name="Huang Y."/>
        </authorList>
    </citation>
    <scope>NUCLEOTIDE SEQUENCE [LARGE SCALE GENOMIC DNA]</scope>
    <source>
        <strain evidence="3">J015</strain>
    </source>
</reference>
<reference evidence="2 3" key="1">
    <citation type="submission" date="2018-10" db="EMBL/GenBank/DDBJ databases">
        <title>Genome-guide identification and characterization of bacteria that degrade polycyclic aromatic hydrocarbons and resist hexavalent chromium simultaneously.</title>
        <authorList>
            <person name="Feng H."/>
        </authorList>
    </citation>
    <scope>NUCLEOTIDE SEQUENCE [LARGE SCALE GENOMIC DNA]</scope>
    <source>
        <strain evidence="2 3">J015</strain>
    </source>
</reference>
<organism evidence="2 3">
    <name type="scientific">Pseudarthrobacter phenanthrenivorans</name>
    <name type="common">Arthrobacter phenanthrenivorans</name>
    <dbReference type="NCBI Taxonomy" id="361575"/>
    <lineage>
        <taxon>Bacteria</taxon>
        <taxon>Bacillati</taxon>
        <taxon>Actinomycetota</taxon>
        <taxon>Actinomycetes</taxon>
        <taxon>Micrococcales</taxon>
        <taxon>Micrococcaceae</taxon>
        <taxon>Pseudarthrobacter</taxon>
    </lineage>
</organism>
<evidence type="ECO:0000259" key="1">
    <source>
        <dbReference type="Pfam" id="PF00535"/>
    </source>
</evidence>
<dbReference type="SUPFAM" id="SSF53448">
    <property type="entry name" value="Nucleotide-diphospho-sugar transferases"/>
    <property type="match status" value="1"/>
</dbReference>